<keyword evidence="3" id="KW-1185">Reference proteome</keyword>
<name>A0AAN6JWJ4_9PEZI</name>
<evidence type="ECO:0000313" key="3">
    <source>
        <dbReference type="Proteomes" id="UP001175353"/>
    </source>
</evidence>
<feature type="compositionally biased region" description="Polar residues" evidence="1">
    <location>
        <begin position="65"/>
        <end position="80"/>
    </location>
</feature>
<feature type="compositionally biased region" description="Basic and acidic residues" evidence="1">
    <location>
        <begin position="20"/>
        <end position="30"/>
    </location>
</feature>
<comment type="caution">
    <text evidence="2">The sequence shown here is derived from an EMBL/GenBank/DDBJ whole genome shotgun (WGS) entry which is preliminary data.</text>
</comment>
<gene>
    <name evidence="2" type="ORF">LTR91_025550</name>
</gene>
<proteinExistence type="predicted"/>
<reference evidence="2" key="1">
    <citation type="submission" date="2023-06" db="EMBL/GenBank/DDBJ databases">
        <title>Black Yeasts Isolated from many extreme environments.</title>
        <authorList>
            <person name="Coleine C."/>
            <person name="Stajich J.E."/>
            <person name="Selbmann L."/>
        </authorList>
    </citation>
    <scope>NUCLEOTIDE SEQUENCE</scope>
    <source>
        <strain evidence="2">CCFEE 5200</strain>
    </source>
</reference>
<feature type="region of interest" description="Disordered" evidence="1">
    <location>
        <begin position="147"/>
        <end position="182"/>
    </location>
</feature>
<dbReference type="Proteomes" id="UP001175353">
    <property type="component" value="Unassembled WGS sequence"/>
</dbReference>
<sequence>MVECSTAGLAVPVVTYATEDLSRARVENGHRSTRSSAGREPSLEDSLMAGHAGRSHPASPEVPESVNSRDPPSSTTQETVVGNLADEFCTDKQESPSARGADISQFATSARRLTDAAVLASAAESCDADKACEDMPRAHDEMRLEVFSDAAEGPPEAVSPQAPDTAVDVPDFAVDESPQEVL</sequence>
<evidence type="ECO:0000313" key="2">
    <source>
        <dbReference type="EMBL" id="KAK0950602.1"/>
    </source>
</evidence>
<organism evidence="2 3">
    <name type="scientific">Friedmanniomyces endolithicus</name>
    <dbReference type="NCBI Taxonomy" id="329885"/>
    <lineage>
        <taxon>Eukaryota</taxon>
        <taxon>Fungi</taxon>
        <taxon>Dikarya</taxon>
        <taxon>Ascomycota</taxon>
        <taxon>Pezizomycotina</taxon>
        <taxon>Dothideomycetes</taxon>
        <taxon>Dothideomycetidae</taxon>
        <taxon>Mycosphaerellales</taxon>
        <taxon>Teratosphaeriaceae</taxon>
        <taxon>Friedmanniomyces</taxon>
    </lineage>
</organism>
<feature type="compositionally biased region" description="Acidic residues" evidence="1">
    <location>
        <begin position="173"/>
        <end position="182"/>
    </location>
</feature>
<dbReference type="AlphaFoldDB" id="A0AAN6JWJ4"/>
<accession>A0AAN6JWJ4</accession>
<evidence type="ECO:0000256" key="1">
    <source>
        <dbReference type="SAM" id="MobiDB-lite"/>
    </source>
</evidence>
<dbReference type="EMBL" id="JAUJLE010000805">
    <property type="protein sequence ID" value="KAK0950602.1"/>
    <property type="molecule type" value="Genomic_DNA"/>
</dbReference>
<protein>
    <submittedName>
        <fullName evidence="2">Uncharacterized protein</fullName>
    </submittedName>
</protein>
<feature type="non-terminal residue" evidence="2">
    <location>
        <position position="182"/>
    </location>
</feature>
<feature type="region of interest" description="Disordered" evidence="1">
    <location>
        <begin position="19"/>
        <end position="102"/>
    </location>
</feature>